<sequence>MIVPRKMTLQLTPLLDLLLIVIFAQYLEVQETQVVVEKNAAAALVERDEAVAAMTQMEERLQFAEANLEETLERERIVAKLLSELFEIPDQDIEKILRRQLSSGVLSDVDLENLKERIRQLSDEKSNQIVSHLLAYEEIRKRCDVWNIHVTPQNYLTLTSDNTTLRMQFPRDLSTDFAQQDFINRFIELAHTLPEPKSLVILMLTYESESTEGDLEPVQEALPQITVRLNFESAGRSRYDYADLGMRIE</sequence>
<name>A0A517QR40_9PLAN</name>
<keyword evidence="1" id="KW-0175">Coiled coil</keyword>
<reference evidence="2 3" key="1">
    <citation type="submission" date="2019-02" db="EMBL/GenBank/DDBJ databases">
        <title>Deep-cultivation of Planctomycetes and their phenomic and genomic characterization uncovers novel biology.</title>
        <authorList>
            <person name="Wiegand S."/>
            <person name="Jogler M."/>
            <person name="Boedeker C."/>
            <person name="Pinto D."/>
            <person name="Vollmers J."/>
            <person name="Rivas-Marin E."/>
            <person name="Kohn T."/>
            <person name="Peeters S.H."/>
            <person name="Heuer A."/>
            <person name="Rast P."/>
            <person name="Oberbeckmann S."/>
            <person name="Bunk B."/>
            <person name="Jeske O."/>
            <person name="Meyerdierks A."/>
            <person name="Storesund J.E."/>
            <person name="Kallscheuer N."/>
            <person name="Luecker S."/>
            <person name="Lage O.M."/>
            <person name="Pohl T."/>
            <person name="Merkel B.J."/>
            <person name="Hornburger P."/>
            <person name="Mueller R.-W."/>
            <person name="Bruemmer F."/>
            <person name="Labrenz M."/>
            <person name="Spormann A.M."/>
            <person name="Op den Camp H."/>
            <person name="Overmann J."/>
            <person name="Amann R."/>
            <person name="Jetten M.S.M."/>
            <person name="Mascher T."/>
            <person name="Medema M.H."/>
            <person name="Devos D.P."/>
            <person name="Kaster A.-K."/>
            <person name="Ovreas L."/>
            <person name="Rohde M."/>
            <person name="Galperin M.Y."/>
            <person name="Jogler C."/>
        </authorList>
    </citation>
    <scope>NUCLEOTIDE SEQUENCE [LARGE SCALE GENOMIC DNA]</scope>
    <source>
        <strain evidence="2 3">Mal48</strain>
    </source>
</reference>
<organism evidence="2 3">
    <name type="scientific">Thalassoglobus polymorphus</name>
    <dbReference type="NCBI Taxonomy" id="2527994"/>
    <lineage>
        <taxon>Bacteria</taxon>
        <taxon>Pseudomonadati</taxon>
        <taxon>Planctomycetota</taxon>
        <taxon>Planctomycetia</taxon>
        <taxon>Planctomycetales</taxon>
        <taxon>Planctomycetaceae</taxon>
        <taxon>Thalassoglobus</taxon>
    </lineage>
</organism>
<proteinExistence type="predicted"/>
<dbReference type="KEGG" id="tpol:Mal48_33570"/>
<evidence type="ECO:0000256" key="1">
    <source>
        <dbReference type="SAM" id="Coils"/>
    </source>
</evidence>
<evidence type="ECO:0000313" key="2">
    <source>
        <dbReference type="EMBL" id="QDT34097.1"/>
    </source>
</evidence>
<dbReference type="RefSeq" id="WP_145201487.1">
    <property type="nucleotide sequence ID" value="NZ_CP036267.1"/>
</dbReference>
<dbReference type="AlphaFoldDB" id="A0A517QR40"/>
<dbReference type="OrthoDB" id="254153at2"/>
<dbReference type="Proteomes" id="UP000315724">
    <property type="component" value="Chromosome"/>
</dbReference>
<gene>
    <name evidence="2" type="ORF">Mal48_33570</name>
</gene>
<keyword evidence="3" id="KW-1185">Reference proteome</keyword>
<feature type="coiled-coil region" evidence="1">
    <location>
        <begin position="47"/>
        <end position="74"/>
    </location>
</feature>
<evidence type="ECO:0000313" key="3">
    <source>
        <dbReference type="Proteomes" id="UP000315724"/>
    </source>
</evidence>
<dbReference type="EMBL" id="CP036267">
    <property type="protein sequence ID" value="QDT34097.1"/>
    <property type="molecule type" value="Genomic_DNA"/>
</dbReference>
<accession>A0A517QR40</accession>
<protein>
    <submittedName>
        <fullName evidence="2">Uncharacterized protein</fullName>
    </submittedName>
</protein>